<feature type="domain" description="Acyl-CoA dehydrogenase/oxidase N-terminal" evidence="2">
    <location>
        <begin position="1"/>
        <end position="65"/>
    </location>
</feature>
<protein>
    <submittedName>
        <fullName evidence="3">Acyl-CoA dehydrogenase family protein</fullName>
        <ecNumber evidence="3">1.-.-.-</ecNumber>
    </submittedName>
</protein>
<feature type="transmembrane region" description="Helical" evidence="1">
    <location>
        <begin position="6"/>
        <end position="27"/>
    </location>
</feature>
<dbReference type="InterPro" id="IPR046373">
    <property type="entry name" value="Acyl-CoA_Oxase/DH_mid-dom_sf"/>
</dbReference>
<proteinExistence type="predicted"/>
<dbReference type="SUPFAM" id="SSF56645">
    <property type="entry name" value="Acyl-CoA dehydrogenase NM domain-like"/>
    <property type="match status" value="1"/>
</dbReference>
<dbReference type="Proteomes" id="UP001302059">
    <property type="component" value="Unassembled WGS sequence"/>
</dbReference>
<feature type="non-terminal residue" evidence="3">
    <location>
        <position position="1"/>
    </location>
</feature>
<keyword evidence="1" id="KW-1133">Transmembrane helix</keyword>
<dbReference type="GO" id="GO:0016491">
    <property type="term" value="F:oxidoreductase activity"/>
    <property type="evidence" value="ECO:0007669"/>
    <property type="project" value="UniProtKB-KW"/>
</dbReference>
<evidence type="ECO:0000256" key="1">
    <source>
        <dbReference type="SAM" id="Phobius"/>
    </source>
</evidence>
<keyword evidence="1" id="KW-0812">Transmembrane</keyword>
<dbReference type="EMBL" id="JASNGB010000383">
    <property type="protein sequence ID" value="MDL2345923.1"/>
    <property type="molecule type" value="Genomic_DNA"/>
</dbReference>
<evidence type="ECO:0000313" key="3">
    <source>
        <dbReference type="EMBL" id="MDL2345923.1"/>
    </source>
</evidence>
<dbReference type="RefSeq" id="WP_285525685.1">
    <property type="nucleotide sequence ID" value="NZ_JASNGB010000383.1"/>
</dbReference>
<dbReference type="InterPro" id="IPR009100">
    <property type="entry name" value="AcylCoA_DH/oxidase_NM_dom_sf"/>
</dbReference>
<sequence>DAGLLGAALPAPLGGLGLGGAALLGLLRGLGRLSLPVGRVYEGHDNALRLILRYGTPAQVARAARDARAGELFGVWNTEDGPGLRVVEGPQGLSLTGGKTFASGLGHVTRTLLPAEAGGGRVMVLLPREREAGVPDLSFWQPLGMRATVSGRVDYTGARVGPEDLIGQPGDYYRQPEFGGGALRFLAVQLGGADAV</sequence>
<dbReference type="InterPro" id="IPR013786">
    <property type="entry name" value="AcylCoA_DH/ox_N"/>
</dbReference>
<reference evidence="3 4" key="1">
    <citation type="submission" date="2023-05" db="EMBL/GenBank/DDBJ databases">
        <authorList>
            <person name="Gao F."/>
        </authorList>
    </citation>
    <scope>NUCLEOTIDE SEQUENCE [LARGE SCALE GENOMIC DNA]</scope>
    <source>
        <strain evidence="3 4">MIMF12</strain>
    </source>
</reference>
<gene>
    <name evidence="3" type="ORF">QOL99_17480</name>
</gene>
<evidence type="ECO:0000313" key="4">
    <source>
        <dbReference type="Proteomes" id="UP001302059"/>
    </source>
</evidence>
<keyword evidence="1" id="KW-0472">Membrane</keyword>
<name>A0ABT7JPU8_9DEIO</name>
<organism evidence="3 4">
    <name type="scientific">Deinococcus rhizophilus</name>
    <dbReference type="NCBI Taxonomy" id="3049544"/>
    <lineage>
        <taxon>Bacteria</taxon>
        <taxon>Thermotogati</taxon>
        <taxon>Deinococcota</taxon>
        <taxon>Deinococci</taxon>
        <taxon>Deinococcales</taxon>
        <taxon>Deinococcaceae</taxon>
        <taxon>Deinococcus</taxon>
    </lineage>
</organism>
<keyword evidence="3" id="KW-0560">Oxidoreductase</keyword>
<keyword evidence="4" id="KW-1185">Reference proteome</keyword>
<dbReference type="Gene3D" id="1.10.540.10">
    <property type="entry name" value="Acyl-CoA dehydrogenase/oxidase, N-terminal domain"/>
    <property type="match status" value="1"/>
</dbReference>
<dbReference type="Gene3D" id="2.40.110.10">
    <property type="entry name" value="Butyryl-CoA Dehydrogenase, subunit A, domain 2"/>
    <property type="match status" value="1"/>
</dbReference>
<feature type="non-terminal residue" evidence="3">
    <location>
        <position position="196"/>
    </location>
</feature>
<evidence type="ECO:0000259" key="2">
    <source>
        <dbReference type="Pfam" id="PF02771"/>
    </source>
</evidence>
<accession>A0ABT7JPU8</accession>
<comment type="caution">
    <text evidence="3">The sequence shown here is derived from an EMBL/GenBank/DDBJ whole genome shotgun (WGS) entry which is preliminary data.</text>
</comment>
<dbReference type="EC" id="1.-.-.-" evidence="3"/>
<dbReference type="Pfam" id="PF02771">
    <property type="entry name" value="Acyl-CoA_dh_N"/>
    <property type="match status" value="1"/>
</dbReference>
<dbReference type="InterPro" id="IPR037069">
    <property type="entry name" value="AcylCoA_DH/ox_N_sf"/>
</dbReference>